<feature type="region of interest" description="Disordered" evidence="1">
    <location>
        <begin position="90"/>
        <end position="116"/>
    </location>
</feature>
<gene>
    <name evidence="2" type="ORF">NQ317_001262</name>
</gene>
<feature type="compositionally biased region" description="Acidic residues" evidence="1">
    <location>
        <begin position="49"/>
        <end position="60"/>
    </location>
</feature>
<reference evidence="2" key="1">
    <citation type="journal article" date="2023" name="Insect Mol. Biol.">
        <title>Genome sequencing provides insights into the evolution of gene families encoding plant cell wall-degrading enzymes in longhorned beetles.</title>
        <authorList>
            <person name="Shin N.R."/>
            <person name="Okamura Y."/>
            <person name="Kirsch R."/>
            <person name="Pauchet Y."/>
        </authorList>
    </citation>
    <scope>NUCLEOTIDE SEQUENCE</scope>
    <source>
        <strain evidence="2">MMC_N1</strain>
    </source>
</reference>
<protein>
    <submittedName>
        <fullName evidence="2">Uncharacterized protein</fullName>
    </submittedName>
</protein>
<comment type="caution">
    <text evidence="2">The sequence shown here is derived from an EMBL/GenBank/DDBJ whole genome shotgun (WGS) entry which is preliminary data.</text>
</comment>
<sequence>MGPKGRKQLVEAWSQYLPLYTQSESISQVNTPHVQSNGNPGQTPQTPDPIDEEFEEEEEEQIRKPSSLSELKRKQSTAVILLGVIGAEFGQDITGSDNNKKRSSEDRRKSSVVEGFGPGNNNLARLTSMALSHLLLAPPSQKLPALHSTKKSSDRLDRKRLYSVGTIF</sequence>
<dbReference type="EMBL" id="JAPWTJ010002209">
    <property type="protein sequence ID" value="KAJ8967328.1"/>
    <property type="molecule type" value="Genomic_DNA"/>
</dbReference>
<feature type="compositionally biased region" description="Polar residues" evidence="1">
    <location>
        <begin position="27"/>
        <end position="45"/>
    </location>
</feature>
<dbReference type="Proteomes" id="UP001162164">
    <property type="component" value="Unassembled WGS sequence"/>
</dbReference>
<accession>A0ABQ9IW03</accession>
<feature type="region of interest" description="Disordered" evidence="1">
    <location>
        <begin position="27"/>
        <end position="73"/>
    </location>
</feature>
<organism evidence="2 3">
    <name type="scientific">Molorchus minor</name>
    <dbReference type="NCBI Taxonomy" id="1323400"/>
    <lineage>
        <taxon>Eukaryota</taxon>
        <taxon>Metazoa</taxon>
        <taxon>Ecdysozoa</taxon>
        <taxon>Arthropoda</taxon>
        <taxon>Hexapoda</taxon>
        <taxon>Insecta</taxon>
        <taxon>Pterygota</taxon>
        <taxon>Neoptera</taxon>
        <taxon>Endopterygota</taxon>
        <taxon>Coleoptera</taxon>
        <taxon>Polyphaga</taxon>
        <taxon>Cucujiformia</taxon>
        <taxon>Chrysomeloidea</taxon>
        <taxon>Cerambycidae</taxon>
        <taxon>Lamiinae</taxon>
        <taxon>Monochamini</taxon>
        <taxon>Molorchus</taxon>
    </lineage>
</organism>
<dbReference type="PANTHER" id="PTHR44099">
    <property type="entry name" value="RABCONNECTIN-3B, ISOFORM A"/>
    <property type="match status" value="1"/>
</dbReference>
<proteinExistence type="predicted"/>
<keyword evidence="3" id="KW-1185">Reference proteome</keyword>
<dbReference type="InterPro" id="IPR049916">
    <property type="entry name" value="WDR72-like"/>
</dbReference>
<evidence type="ECO:0000313" key="2">
    <source>
        <dbReference type="EMBL" id="KAJ8967328.1"/>
    </source>
</evidence>
<evidence type="ECO:0000256" key="1">
    <source>
        <dbReference type="SAM" id="MobiDB-lite"/>
    </source>
</evidence>
<name>A0ABQ9IW03_9CUCU</name>
<evidence type="ECO:0000313" key="3">
    <source>
        <dbReference type="Proteomes" id="UP001162164"/>
    </source>
</evidence>
<feature type="compositionally biased region" description="Basic and acidic residues" evidence="1">
    <location>
        <begin position="98"/>
        <end position="111"/>
    </location>
</feature>
<dbReference type="PANTHER" id="PTHR44099:SF4">
    <property type="entry name" value="RABCONNECTIN-3B, ISOFORM A"/>
    <property type="match status" value="1"/>
</dbReference>